<proteinExistence type="predicted"/>
<dbReference type="CDD" id="cd07820">
    <property type="entry name" value="SRPBCC_3"/>
    <property type="match status" value="1"/>
</dbReference>
<organism evidence="1 2">
    <name type="scientific">Neolewinella xylanilytica</name>
    <dbReference type="NCBI Taxonomy" id="1514080"/>
    <lineage>
        <taxon>Bacteria</taxon>
        <taxon>Pseudomonadati</taxon>
        <taxon>Bacteroidota</taxon>
        <taxon>Saprospiria</taxon>
        <taxon>Saprospirales</taxon>
        <taxon>Lewinellaceae</taxon>
        <taxon>Neolewinella</taxon>
    </lineage>
</organism>
<name>A0A2S6I770_9BACT</name>
<sequence length="164" mass="18861">MPLIHLETRIRAERELVFDLARNIDLHQLSTAQTNETAVGGTTSGLIGPGEWVTWRARHFGVYQTLTVRITEYDRPGYFVDEMVRGAFKRFRHEHRFAAADGGTVMTDLFDYTSPLAWLGRVADRLFLERYMRDLLVRRNAVVKEVAEKAARDPTAGHRTTRRS</sequence>
<dbReference type="RefSeq" id="WP_104417975.1">
    <property type="nucleotide sequence ID" value="NZ_PTJC01000005.1"/>
</dbReference>
<keyword evidence="2" id="KW-1185">Reference proteome</keyword>
<evidence type="ECO:0000313" key="1">
    <source>
        <dbReference type="EMBL" id="PPK87362.1"/>
    </source>
</evidence>
<dbReference type="InterPro" id="IPR019587">
    <property type="entry name" value="Polyketide_cyclase/dehydratase"/>
</dbReference>
<dbReference type="OrthoDB" id="9801773at2"/>
<dbReference type="AlphaFoldDB" id="A0A2S6I770"/>
<dbReference type="InterPro" id="IPR023393">
    <property type="entry name" value="START-like_dom_sf"/>
</dbReference>
<accession>A0A2S6I770</accession>
<comment type="caution">
    <text evidence="1">The sequence shown here is derived from an EMBL/GenBank/DDBJ whole genome shotgun (WGS) entry which is preliminary data.</text>
</comment>
<dbReference type="Proteomes" id="UP000237662">
    <property type="component" value="Unassembled WGS sequence"/>
</dbReference>
<dbReference type="SUPFAM" id="SSF55961">
    <property type="entry name" value="Bet v1-like"/>
    <property type="match status" value="1"/>
</dbReference>
<dbReference type="EMBL" id="PTJC01000005">
    <property type="protein sequence ID" value="PPK87362.1"/>
    <property type="molecule type" value="Genomic_DNA"/>
</dbReference>
<reference evidence="1 2" key="1">
    <citation type="submission" date="2018-02" db="EMBL/GenBank/DDBJ databases">
        <title>Genomic Encyclopedia of Archaeal and Bacterial Type Strains, Phase II (KMG-II): from individual species to whole genera.</title>
        <authorList>
            <person name="Goeker M."/>
        </authorList>
    </citation>
    <scope>NUCLEOTIDE SEQUENCE [LARGE SCALE GENOMIC DNA]</scope>
    <source>
        <strain evidence="1 2">DSM 29526</strain>
    </source>
</reference>
<protein>
    <submittedName>
        <fullName evidence="1">Ligand-binding SRPBCC domain-containing protein</fullName>
    </submittedName>
</protein>
<gene>
    <name evidence="1" type="ORF">CLV84_0302</name>
</gene>
<dbReference type="Pfam" id="PF10604">
    <property type="entry name" value="Polyketide_cyc2"/>
    <property type="match status" value="1"/>
</dbReference>
<evidence type="ECO:0000313" key="2">
    <source>
        <dbReference type="Proteomes" id="UP000237662"/>
    </source>
</evidence>
<dbReference type="Gene3D" id="3.30.530.20">
    <property type="match status" value="1"/>
</dbReference>